<reference evidence="2" key="1">
    <citation type="journal article" date="2023" name="Front. Plant Sci.">
        <title>Chromosomal-level genome assembly of Melastoma candidum provides insights into trichome evolution.</title>
        <authorList>
            <person name="Zhong Y."/>
            <person name="Wu W."/>
            <person name="Sun C."/>
            <person name="Zou P."/>
            <person name="Liu Y."/>
            <person name="Dai S."/>
            <person name="Zhou R."/>
        </authorList>
    </citation>
    <scope>NUCLEOTIDE SEQUENCE [LARGE SCALE GENOMIC DNA]</scope>
</reference>
<comment type="caution">
    <text evidence="1">The sequence shown here is derived from an EMBL/GenBank/DDBJ whole genome shotgun (WGS) entry which is preliminary data.</text>
</comment>
<accession>A0ACB9P4G5</accession>
<name>A0ACB9P4G5_9MYRT</name>
<proteinExistence type="predicted"/>
<dbReference type="Proteomes" id="UP001057402">
    <property type="component" value="Chromosome 7"/>
</dbReference>
<sequence length="309" mass="34552">MSPATLTFAVTRHEPEIVRLAQFTPREFKRLSDIDDQDDLLFHIRSVHFYPCGASMQEKDPFGPLGMACPRRLFTTTRLVDGSDVTLEEFGNRLQPPFPCLEELLFDVPGSAEVLNAPLLLIQVTRLRCGGFVLATRLNHTMIDAQGFVQFMNVVGELARGAAAPSVLPVWRRELLEAKDPPRVTCTHPVTTGAYNYGNLFAFVMAVTTAGKLCRKPSGLRTRADKKNKASITEEYMRSLANLMVARWRPHFTVVRSYLVSDMTRVGFDKVDFGWGRPKYGGPAKGGVGAIPVWRASTYRSRTRRGRMG</sequence>
<protein>
    <submittedName>
        <fullName evidence="1">Uncharacterized protein</fullName>
    </submittedName>
</protein>
<organism evidence="1 2">
    <name type="scientific">Melastoma candidum</name>
    <dbReference type="NCBI Taxonomy" id="119954"/>
    <lineage>
        <taxon>Eukaryota</taxon>
        <taxon>Viridiplantae</taxon>
        <taxon>Streptophyta</taxon>
        <taxon>Embryophyta</taxon>
        <taxon>Tracheophyta</taxon>
        <taxon>Spermatophyta</taxon>
        <taxon>Magnoliopsida</taxon>
        <taxon>eudicotyledons</taxon>
        <taxon>Gunneridae</taxon>
        <taxon>Pentapetalae</taxon>
        <taxon>rosids</taxon>
        <taxon>malvids</taxon>
        <taxon>Myrtales</taxon>
        <taxon>Melastomataceae</taxon>
        <taxon>Melastomatoideae</taxon>
        <taxon>Melastomateae</taxon>
        <taxon>Melastoma</taxon>
    </lineage>
</organism>
<evidence type="ECO:0000313" key="1">
    <source>
        <dbReference type="EMBL" id="KAI4342857.1"/>
    </source>
</evidence>
<gene>
    <name evidence="1" type="ORF">MLD38_027425</name>
</gene>
<keyword evidence="2" id="KW-1185">Reference proteome</keyword>
<evidence type="ECO:0000313" key="2">
    <source>
        <dbReference type="Proteomes" id="UP001057402"/>
    </source>
</evidence>
<dbReference type="EMBL" id="CM042886">
    <property type="protein sequence ID" value="KAI4342857.1"/>
    <property type="molecule type" value="Genomic_DNA"/>
</dbReference>